<dbReference type="PROSITE" id="PS51257">
    <property type="entry name" value="PROKAR_LIPOPROTEIN"/>
    <property type="match status" value="1"/>
</dbReference>
<dbReference type="STRING" id="1220554.GCA_001552135_04175"/>
<evidence type="ECO:0000259" key="5">
    <source>
        <dbReference type="Pfam" id="PF09084"/>
    </source>
</evidence>
<dbReference type="SUPFAM" id="SSF53850">
    <property type="entry name" value="Periplasmic binding protein-like II"/>
    <property type="match status" value="1"/>
</dbReference>
<feature type="signal peptide" evidence="4">
    <location>
        <begin position="1"/>
        <end position="21"/>
    </location>
</feature>
<dbReference type="PANTHER" id="PTHR30024:SF47">
    <property type="entry name" value="TAURINE-BINDING PERIPLASMIC PROTEIN"/>
    <property type="match status" value="1"/>
</dbReference>
<comment type="subcellular location">
    <subcellularLocation>
        <location evidence="1">Periplasm</location>
    </subcellularLocation>
</comment>
<accession>A0A5D0NVL1</accession>
<organism evidence="6 7">
    <name type="scientific">Actinomadura chibensis</name>
    <dbReference type="NCBI Taxonomy" id="392828"/>
    <lineage>
        <taxon>Bacteria</taxon>
        <taxon>Bacillati</taxon>
        <taxon>Actinomycetota</taxon>
        <taxon>Actinomycetes</taxon>
        <taxon>Streptosporangiales</taxon>
        <taxon>Thermomonosporaceae</taxon>
        <taxon>Actinomadura</taxon>
    </lineage>
</organism>
<feature type="domain" description="SsuA/THI5-like" evidence="5">
    <location>
        <begin position="47"/>
        <end position="255"/>
    </location>
</feature>
<gene>
    <name evidence="6" type="ORF">FXF69_03145</name>
</gene>
<sequence length="345" mass="35815">MRHKPFVCAALALGFALGAAACGSGESTVGTVKSKVKIGWIGQMSDAGLIMARASGYFKGQGLDVQFVQFKSGADMVAPLATGELDFGAGAYSAGFANAVNRGRPMVMIADKNSSQPKHSTEIIEVRKDLAGKIKNVAGFAGHRIGFASSEGTSAWVYQSQLLERNGLALKDLKITYYSPSDLYLALKQGAVDVGLMSEPTATQAEKDGVAVPLMTGDDYAPLAQIAVLFTSSKLASSSKPTVQKFVNAYACGVRQYTAAMDGGTGKEGVTKTIADATGIPADIVAAARPAGFSKDLTVNARSIAFISDQLAAKGLIKKAPEVSKLIDNGFVQKATGEKLACPTA</sequence>
<dbReference type="Gene3D" id="3.40.190.10">
    <property type="entry name" value="Periplasmic binding protein-like II"/>
    <property type="match status" value="2"/>
</dbReference>
<proteinExistence type="inferred from homology"/>
<dbReference type="RefSeq" id="WP_067893660.1">
    <property type="nucleotide sequence ID" value="NZ_VSFG01000001.1"/>
</dbReference>
<feature type="chain" id="PRO_5022766532" evidence="4">
    <location>
        <begin position="22"/>
        <end position="345"/>
    </location>
</feature>
<dbReference type="InterPro" id="IPR015168">
    <property type="entry name" value="SsuA/THI5"/>
</dbReference>
<comment type="similarity">
    <text evidence="2">Belongs to the bacterial solute-binding protein SsuA/TauA family.</text>
</comment>
<evidence type="ECO:0000256" key="2">
    <source>
        <dbReference type="ARBA" id="ARBA00010742"/>
    </source>
</evidence>
<reference evidence="6 7" key="1">
    <citation type="submission" date="2019-08" db="EMBL/GenBank/DDBJ databases">
        <title>Actinomadura sp. nov. CYP1-5 isolated from mountain soil.</title>
        <authorList>
            <person name="Songsumanus A."/>
            <person name="Kuncharoen N."/>
            <person name="Kudo T."/>
            <person name="Yuki M."/>
            <person name="Igarashi Y."/>
            <person name="Tanasupawat S."/>
        </authorList>
    </citation>
    <scope>NUCLEOTIDE SEQUENCE [LARGE SCALE GENOMIC DNA]</scope>
    <source>
        <strain evidence="6 7">JCM 14158</strain>
    </source>
</reference>
<comment type="caution">
    <text evidence="6">The sequence shown here is derived from an EMBL/GenBank/DDBJ whole genome shotgun (WGS) entry which is preliminary data.</text>
</comment>
<dbReference type="Pfam" id="PF09084">
    <property type="entry name" value="NMT1"/>
    <property type="match status" value="1"/>
</dbReference>
<keyword evidence="3 4" id="KW-0732">Signal</keyword>
<dbReference type="EMBL" id="VSFG01000001">
    <property type="protein sequence ID" value="TYB48228.1"/>
    <property type="molecule type" value="Genomic_DNA"/>
</dbReference>
<dbReference type="AlphaFoldDB" id="A0A5D0NVL1"/>
<keyword evidence="7" id="KW-1185">Reference proteome</keyword>
<evidence type="ECO:0000256" key="4">
    <source>
        <dbReference type="SAM" id="SignalP"/>
    </source>
</evidence>
<dbReference type="GO" id="GO:0042918">
    <property type="term" value="P:alkanesulfonate transmembrane transport"/>
    <property type="evidence" value="ECO:0007669"/>
    <property type="project" value="TreeGrafter"/>
</dbReference>
<name>A0A5D0NVL1_9ACTN</name>
<evidence type="ECO:0000256" key="1">
    <source>
        <dbReference type="ARBA" id="ARBA00004418"/>
    </source>
</evidence>
<protein>
    <submittedName>
        <fullName evidence="6">ABC transporter substrate-binding protein</fullName>
    </submittedName>
</protein>
<evidence type="ECO:0000313" key="6">
    <source>
        <dbReference type="EMBL" id="TYB48228.1"/>
    </source>
</evidence>
<dbReference type="Proteomes" id="UP000323380">
    <property type="component" value="Unassembled WGS sequence"/>
</dbReference>
<evidence type="ECO:0000313" key="7">
    <source>
        <dbReference type="Proteomes" id="UP000323380"/>
    </source>
</evidence>
<dbReference type="PANTHER" id="PTHR30024">
    <property type="entry name" value="ALIPHATIC SULFONATES-BINDING PROTEIN-RELATED"/>
    <property type="match status" value="1"/>
</dbReference>
<evidence type="ECO:0000256" key="3">
    <source>
        <dbReference type="ARBA" id="ARBA00022729"/>
    </source>
</evidence>
<dbReference type="GO" id="GO:0042597">
    <property type="term" value="C:periplasmic space"/>
    <property type="evidence" value="ECO:0007669"/>
    <property type="project" value="UniProtKB-SubCell"/>
</dbReference>